<gene>
    <name evidence="1" type="ORF">NtB2_00085</name>
</gene>
<evidence type="ECO:0000313" key="2">
    <source>
        <dbReference type="Proteomes" id="UP000245021"/>
    </source>
</evidence>
<protein>
    <submittedName>
        <fullName evidence="1">Peptidase U32</fullName>
    </submittedName>
</protein>
<dbReference type="PANTHER" id="PTHR30217">
    <property type="entry name" value="PEPTIDASE U32 FAMILY"/>
    <property type="match status" value="1"/>
</dbReference>
<name>A0A2R5HD21_9LACT</name>
<dbReference type="Pfam" id="PF01136">
    <property type="entry name" value="Peptidase_U32"/>
    <property type="match status" value="1"/>
</dbReference>
<dbReference type="InterPro" id="IPR001539">
    <property type="entry name" value="Peptidase_U32"/>
</dbReference>
<dbReference type="InterPro" id="IPR058240">
    <property type="entry name" value="rSAM_sf"/>
</dbReference>
<dbReference type="InterPro" id="IPR051454">
    <property type="entry name" value="RNA/ubiquinone_mod_enzymes"/>
</dbReference>
<keyword evidence="2" id="KW-1185">Reference proteome</keyword>
<comment type="caution">
    <text evidence="1">The sequence shown here is derived from an EMBL/GenBank/DDBJ whole genome shotgun (WGS) entry which is preliminary data.</text>
</comment>
<proteinExistence type="predicted"/>
<dbReference type="AlphaFoldDB" id="A0A2R5HD21"/>
<evidence type="ECO:0000313" key="1">
    <source>
        <dbReference type="EMBL" id="GBG95983.1"/>
    </source>
</evidence>
<sequence>MRYKTVTPLPNSVFFSLKMPLNHAIIENMIKLIATAESVEQAKGLLDAGVDSLYIGDERFALRLAEPLSKEEITEITRLAHEAGKEVIVGLNAIMHVEKMKDLRSYLDFLQELGVDQITVGDAGVIQVLQTEGYQLPFIYDASTMVVSARQVNFWARQGAEGAVLARELPKPELEAMAEELVVPGEILVYGASVIHHSLRPLLQNYYNFIQTDEKKDRASGHFLSEPKDKETHYSIFEDEHGTHIYATDDLDMMNELTDLKAMGYEHWKLDGIFTRGEAFVEIAKIFNEARKLVEAGELTADKAFMLDEQVRKLHPVGRTLGTGFYNVDPDTIK</sequence>
<dbReference type="EMBL" id="BFFO01000001">
    <property type="protein sequence ID" value="GBG95983.1"/>
    <property type="molecule type" value="Genomic_DNA"/>
</dbReference>
<accession>A0A2R5HD21</accession>
<organism evidence="1 2">
    <name type="scientific">Lactococcus termiticola</name>
    <dbReference type="NCBI Taxonomy" id="2169526"/>
    <lineage>
        <taxon>Bacteria</taxon>
        <taxon>Bacillati</taxon>
        <taxon>Bacillota</taxon>
        <taxon>Bacilli</taxon>
        <taxon>Lactobacillales</taxon>
        <taxon>Streptococcaceae</taxon>
        <taxon>Lactococcus</taxon>
    </lineage>
</organism>
<dbReference type="Proteomes" id="UP000245021">
    <property type="component" value="Unassembled WGS sequence"/>
</dbReference>
<dbReference type="PANTHER" id="PTHR30217:SF12">
    <property type="entry name" value="U32 FAMILY PEPTIDASE"/>
    <property type="match status" value="1"/>
</dbReference>
<reference evidence="1 2" key="1">
    <citation type="journal article" date="2018" name="Genome Announc.">
        <title>Draft Genome Sequence of Lactococcus sp. Strain NtB2 (JCM 32569), Isolated from the Gut of the Higher Termite Nasutitermes takasagoensis.</title>
        <authorList>
            <person name="Noda S."/>
            <person name="Aihara C."/>
            <person name="Yuki M."/>
            <person name="Ohkuma M."/>
        </authorList>
    </citation>
    <scope>NUCLEOTIDE SEQUENCE [LARGE SCALE GENOMIC DNA]</scope>
    <source>
        <strain evidence="1 2">NtB2</strain>
    </source>
</reference>
<dbReference type="SUPFAM" id="SSF102114">
    <property type="entry name" value="Radical SAM enzymes"/>
    <property type="match status" value="1"/>
</dbReference>